<dbReference type="InterPro" id="IPR003615">
    <property type="entry name" value="HNH_nuc"/>
</dbReference>
<keyword evidence="2" id="KW-0540">Nuclease</keyword>
<evidence type="ECO:0000313" key="3">
    <source>
        <dbReference type="Proteomes" id="UP001221838"/>
    </source>
</evidence>
<evidence type="ECO:0000313" key="2">
    <source>
        <dbReference type="EMBL" id="MDC0708743.1"/>
    </source>
</evidence>
<organism evidence="2 3">
    <name type="scientific">Stigmatella ashevillensis</name>
    <dbReference type="NCBI Taxonomy" id="2995309"/>
    <lineage>
        <taxon>Bacteria</taxon>
        <taxon>Pseudomonadati</taxon>
        <taxon>Myxococcota</taxon>
        <taxon>Myxococcia</taxon>
        <taxon>Myxococcales</taxon>
        <taxon>Cystobacterineae</taxon>
        <taxon>Archangiaceae</taxon>
        <taxon>Stigmatella</taxon>
    </lineage>
</organism>
<name>A0ABT5D505_9BACT</name>
<dbReference type="Proteomes" id="UP001221838">
    <property type="component" value="Unassembled WGS sequence"/>
</dbReference>
<keyword evidence="2" id="KW-0378">Hydrolase</keyword>
<proteinExistence type="predicted"/>
<accession>A0ABT5D505</accession>
<dbReference type="CDD" id="cd00085">
    <property type="entry name" value="HNHc"/>
    <property type="match status" value="1"/>
</dbReference>
<keyword evidence="2" id="KW-0255">Endonuclease</keyword>
<dbReference type="Gene3D" id="1.10.30.50">
    <property type="match status" value="1"/>
</dbReference>
<gene>
    <name evidence="2" type="ORF">POL68_09715</name>
</gene>
<reference evidence="2 3" key="1">
    <citation type="submission" date="2022-11" db="EMBL/GenBank/DDBJ databases">
        <title>Minimal conservation of predation-associated metabolite biosynthetic gene clusters underscores biosynthetic potential of Myxococcota including descriptions for ten novel species: Archangium lansinium sp. nov., Myxococcus landrumus sp. nov., Nannocystis bai.</title>
        <authorList>
            <person name="Ahearne A."/>
            <person name="Stevens C."/>
            <person name="Dowd S."/>
        </authorList>
    </citation>
    <scope>NUCLEOTIDE SEQUENCE [LARGE SCALE GENOMIC DNA]</scope>
    <source>
        <strain evidence="2 3">NCWAL01</strain>
    </source>
</reference>
<keyword evidence="3" id="KW-1185">Reference proteome</keyword>
<comment type="caution">
    <text evidence="2">The sequence shown here is derived from an EMBL/GenBank/DDBJ whole genome shotgun (WGS) entry which is preliminary data.</text>
</comment>
<sequence>MNRGTKPTRTGNRNTEGQIQVEGYGYWRPSLVQRLGEYCSYCEVPLGVNLAVEHKNPKSNPSVDPDDWGNLLLACTNCNSHKLDFGAQSGEILRRMFFPDTGSYKFSMVSYAREVKTRKQLFADGLLAKKPAANDNESFDCVWIKPNVVSAENKVKLLQTITLMGLNISATEEKDPKMSDRRVLNRTAAWERATRLAGLLSAHLPPSWFFDPLRNQIREAAIATGFWSVWVTVFQNTLPASPEKAAWMTSLFGAGAFPGTQHTF</sequence>
<protein>
    <submittedName>
        <fullName evidence="2">HNH endonuclease signature motif containing protein</fullName>
    </submittedName>
</protein>
<feature type="domain" description="HNH" evidence="1">
    <location>
        <begin position="39"/>
        <end position="82"/>
    </location>
</feature>
<dbReference type="EMBL" id="JAQNDM010000002">
    <property type="protein sequence ID" value="MDC0708743.1"/>
    <property type="molecule type" value="Genomic_DNA"/>
</dbReference>
<dbReference type="GO" id="GO:0004519">
    <property type="term" value="F:endonuclease activity"/>
    <property type="evidence" value="ECO:0007669"/>
    <property type="project" value="UniProtKB-KW"/>
</dbReference>
<evidence type="ECO:0000259" key="1">
    <source>
        <dbReference type="Pfam" id="PF01844"/>
    </source>
</evidence>
<dbReference type="RefSeq" id="WP_272136708.1">
    <property type="nucleotide sequence ID" value="NZ_JAQNDM010000002.1"/>
</dbReference>
<dbReference type="Pfam" id="PF01844">
    <property type="entry name" value="HNH"/>
    <property type="match status" value="1"/>
</dbReference>
<dbReference type="InterPro" id="IPR002711">
    <property type="entry name" value="HNH"/>
</dbReference>